<comment type="caution">
    <text evidence="1">The sequence shown here is derived from an EMBL/GenBank/DDBJ whole genome shotgun (WGS) entry which is preliminary data.</text>
</comment>
<gene>
    <name evidence="1" type="ORF">Ciccas_008022</name>
</gene>
<proteinExistence type="predicted"/>
<evidence type="ECO:0000313" key="2">
    <source>
        <dbReference type="Proteomes" id="UP001626550"/>
    </source>
</evidence>
<dbReference type="AlphaFoldDB" id="A0ABD2Q177"/>
<sequence length="168" mass="18503">MAAAAGYRDWCSPGVDIRSHCIMPQSGGGQCCERYEPWNDCPSTGPSAPRPPSGPSCYEVYNNPSHYNSSHHYYPPYHHHHRHAPGHWMGMHPVPHSYGSPSYSGYRYPPPGAGQCCGMCMNGLGYANRCYRGTCCPGDEPCCCAKGCCHNCCISRPSIVTNTYPYPY</sequence>
<organism evidence="1 2">
    <name type="scientific">Cichlidogyrus casuarinus</name>
    <dbReference type="NCBI Taxonomy" id="1844966"/>
    <lineage>
        <taxon>Eukaryota</taxon>
        <taxon>Metazoa</taxon>
        <taxon>Spiralia</taxon>
        <taxon>Lophotrochozoa</taxon>
        <taxon>Platyhelminthes</taxon>
        <taxon>Monogenea</taxon>
        <taxon>Monopisthocotylea</taxon>
        <taxon>Dactylogyridea</taxon>
        <taxon>Ancyrocephalidae</taxon>
        <taxon>Cichlidogyrus</taxon>
    </lineage>
</organism>
<dbReference type="EMBL" id="JBJKFK010001323">
    <property type="protein sequence ID" value="KAL3313381.1"/>
    <property type="molecule type" value="Genomic_DNA"/>
</dbReference>
<accession>A0ABD2Q177</accession>
<name>A0ABD2Q177_9PLAT</name>
<reference evidence="1 2" key="1">
    <citation type="submission" date="2024-11" db="EMBL/GenBank/DDBJ databases">
        <title>Adaptive evolution of stress response genes in parasites aligns with host niche diversity.</title>
        <authorList>
            <person name="Hahn C."/>
            <person name="Resl P."/>
        </authorList>
    </citation>
    <scope>NUCLEOTIDE SEQUENCE [LARGE SCALE GENOMIC DNA]</scope>
    <source>
        <strain evidence="1">EGGRZ-B1_66</strain>
        <tissue evidence="1">Body</tissue>
    </source>
</reference>
<evidence type="ECO:0000313" key="1">
    <source>
        <dbReference type="EMBL" id="KAL3313381.1"/>
    </source>
</evidence>
<keyword evidence="2" id="KW-1185">Reference proteome</keyword>
<dbReference type="Proteomes" id="UP001626550">
    <property type="component" value="Unassembled WGS sequence"/>
</dbReference>
<protein>
    <submittedName>
        <fullName evidence="1">Uncharacterized protein</fullName>
    </submittedName>
</protein>